<proteinExistence type="predicted"/>
<keyword evidence="2" id="KW-1185">Reference proteome</keyword>
<sequence>MFLALWDDIASPNSELSADSAHVAVICSKHKATSIPCEWKGSFRWARGGGVACVFSALSRTQIFFFFFRNLRNKLSDSFNEQAFGLLAKHSTVLPSEVTFTSPLLYPAPKEKPCRTQSGVPVNVEGREVQRCGRRRSR</sequence>
<dbReference type="AlphaFoldDB" id="A0A0P7BJ46"/>
<reference evidence="1 2" key="1">
    <citation type="submission" date="2015-09" db="EMBL/GenBank/DDBJ databases">
        <title>Draft genome of a European isolate of the apple canker pathogen Neonectria ditissima.</title>
        <authorList>
            <person name="Gomez-Cortecero A."/>
            <person name="Harrison R.J."/>
            <person name="Armitage A.D."/>
        </authorList>
    </citation>
    <scope>NUCLEOTIDE SEQUENCE [LARGE SCALE GENOMIC DNA]</scope>
    <source>
        <strain evidence="1 2">R09/05</strain>
    </source>
</reference>
<protein>
    <submittedName>
        <fullName evidence="1">Uncharacterized protein</fullName>
    </submittedName>
</protein>
<dbReference type="EMBL" id="LKCW01000085">
    <property type="protein sequence ID" value="KPM40369.1"/>
    <property type="molecule type" value="Genomic_DNA"/>
</dbReference>
<name>A0A0P7BJ46_9HYPO</name>
<accession>A0A0P7BJ46</accession>
<comment type="caution">
    <text evidence="1">The sequence shown here is derived from an EMBL/GenBank/DDBJ whole genome shotgun (WGS) entry which is preliminary data.</text>
</comment>
<organism evidence="1 2">
    <name type="scientific">Neonectria ditissima</name>
    <dbReference type="NCBI Taxonomy" id="78410"/>
    <lineage>
        <taxon>Eukaryota</taxon>
        <taxon>Fungi</taxon>
        <taxon>Dikarya</taxon>
        <taxon>Ascomycota</taxon>
        <taxon>Pezizomycotina</taxon>
        <taxon>Sordariomycetes</taxon>
        <taxon>Hypocreomycetidae</taxon>
        <taxon>Hypocreales</taxon>
        <taxon>Nectriaceae</taxon>
        <taxon>Neonectria</taxon>
    </lineage>
</organism>
<dbReference type="Proteomes" id="UP000050424">
    <property type="component" value="Unassembled WGS sequence"/>
</dbReference>
<evidence type="ECO:0000313" key="2">
    <source>
        <dbReference type="Proteomes" id="UP000050424"/>
    </source>
</evidence>
<evidence type="ECO:0000313" key="1">
    <source>
        <dbReference type="EMBL" id="KPM40369.1"/>
    </source>
</evidence>
<gene>
    <name evidence="1" type="ORF">AK830_g6192</name>
</gene>